<name>A0AAD1U7J2_EUPCR</name>
<evidence type="ECO:0000256" key="1">
    <source>
        <dbReference type="SAM" id="Coils"/>
    </source>
</evidence>
<accession>A0AAD1U7J2</accession>
<keyword evidence="4" id="KW-1185">Reference proteome</keyword>
<dbReference type="Proteomes" id="UP001295684">
    <property type="component" value="Unassembled WGS sequence"/>
</dbReference>
<evidence type="ECO:0000313" key="3">
    <source>
        <dbReference type="EMBL" id="CAI2363717.1"/>
    </source>
</evidence>
<feature type="coiled-coil region" evidence="1">
    <location>
        <begin position="167"/>
        <end position="194"/>
    </location>
</feature>
<proteinExistence type="predicted"/>
<evidence type="ECO:0000256" key="2">
    <source>
        <dbReference type="SAM" id="MobiDB-lite"/>
    </source>
</evidence>
<feature type="coiled-coil region" evidence="1">
    <location>
        <begin position="271"/>
        <end position="345"/>
    </location>
</feature>
<gene>
    <name evidence="3" type="ORF">ECRASSUSDP1_LOCUS5054</name>
</gene>
<reference evidence="3" key="1">
    <citation type="submission" date="2023-07" db="EMBL/GenBank/DDBJ databases">
        <authorList>
            <consortium name="AG Swart"/>
            <person name="Singh M."/>
            <person name="Singh A."/>
            <person name="Seah K."/>
            <person name="Emmerich C."/>
        </authorList>
    </citation>
    <scope>NUCLEOTIDE SEQUENCE</scope>
    <source>
        <strain evidence="3">DP1</strain>
    </source>
</reference>
<sequence length="406" mass="47042">MKGIPSFSYNPYLNTYDILFSINTDKLTVSSLATHLYQENKTPNCDSSSEEDAEIPNNYGHKKLGESSFAFLQRTTQNEMEKILKGKLQKVPDCDQLQNRPKRSRPPIKLKAEYVIPSVTVSDLQNKSCQTDFEKTPEYSKIERNYESKPYKQTEINFMTLLNPQEINKLKQEIDSLKCTIEKLTKENSELRNKQPSSHDKTEKEIQLYKEINELKRKLNSQTRGGNSGEVATLKSKIETLLAKNCSLVNKISELKSQKPPIPIQNLTKDNHRIKLEKEQDIKEIQELKKAEVTKMKEEWSKIYTNLTTEVTKYKEEIGVLENNLELSKQENENIIALLNQKELQMKKTELDIQKKLGKRELECSALWDTIRDIHKGNAEPTNAESLEKLFTIRALEIKAKRKVFK</sequence>
<comment type="caution">
    <text evidence="3">The sequence shown here is derived from an EMBL/GenBank/DDBJ whole genome shotgun (WGS) entry which is preliminary data.</text>
</comment>
<feature type="region of interest" description="Disordered" evidence="2">
    <location>
        <begin position="40"/>
        <end position="61"/>
    </location>
</feature>
<organism evidence="3 4">
    <name type="scientific">Euplotes crassus</name>
    <dbReference type="NCBI Taxonomy" id="5936"/>
    <lineage>
        <taxon>Eukaryota</taxon>
        <taxon>Sar</taxon>
        <taxon>Alveolata</taxon>
        <taxon>Ciliophora</taxon>
        <taxon>Intramacronucleata</taxon>
        <taxon>Spirotrichea</taxon>
        <taxon>Hypotrichia</taxon>
        <taxon>Euplotida</taxon>
        <taxon>Euplotidae</taxon>
        <taxon>Moneuplotes</taxon>
    </lineage>
</organism>
<dbReference type="AlphaFoldDB" id="A0AAD1U7J2"/>
<protein>
    <submittedName>
        <fullName evidence="3">Uncharacterized protein</fullName>
    </submittedName>
</protein>
<keyword evidence="1" id="KW-0175">Coiled coil</keyword>
<evidence type="ECO:0000313" key="4">
    <source>
        <dbReference type="Proteomes" id="UP001295684"/>
    </source>
</evidence>
<dbReference type="EMBL" id="CAMPGE010004867">
    <property type="protein sequence ID" value="CAI2363717.1"/>
    <property type="molecule type" value="Genomic_DNA"/>
</dbReference>